<dbReference type="InterPro" id="IPR011050">
    <property type="entry name" value="Pectin_lyase_fold/virulence"/>
</dbReference>
<evidence type="ECO:0000313" key="2">
    <source>
        <dbReference type="EMBL" id="ABW26131.1"/>
    </source>
</evidence>
<evidence type="ECO:0000259" key="1">
    <source>
        <dbReference type="SMART" id="SM00912"/>
    </source>
</evidence>
<dbReference type="NCBIfam" id="TIGR01901">
    <property type="entry name" value="adhes_NPXG"/>
    <property type="match status" value="1"/>
</dbReference>
<gene>
    <name evidence="2" type="ordered locus">AM1_1091</name>
</gene>
<keyword evidence="3" id="KW-1185">Reference proteome</keyword>
<dbReference type="HOGENOM" id="CLU_001325_0_0_3"/>
<dbReference type="RefSeq" id="WP_012161685.1">
    <property type="nucleotide sequence ID" value="NC_009925.1"/>
</dbReference>
<dbReference type="AlphaFoldDB" id="B0C1W5"/>
<sequence length="959" mass="99144">MLPLRLLAPHPLQAQIIPDQTLPINSQVTANGNNIFIEGGTTAGNNLFHSFEEFSLTNTNQATFNSVPAIDNIIGRVTGNSISNIDGVIKVNSNANLLFLNSNGIIFGPNSSLDIGGSFLASTAVGVQFQDGSVLSTANPQPPPLLTISRPTGLLFNGTQSGRIMVRGTLALPPSQTLALVGRNVQFNGGTAIVESGRIEVGSVSRGSVTLSPSAIGWNLKYNQVQAFSDIQLLSESALLNPNVVSNPFGGIQIQGRHIRLNQSEVRAQTLADQPGADINVQASQSLEIGGEVDSFFPFSSWIATVVERGAQGKGGRIRVDAPNLSIRDGGRIQTLSIGNGRSGNVLINADTLFLSGAASPTVNTRREFGNNLNTRISSENFGPGEGGRIDVNTGSLTLLDGGRITTVVGPFTLGNGGDIAVNASQFIFAKEVNPFAIDSVSNISTITFGFGDAGNVNVSTQRLHLVNGAQISTRGIKISFGNQGFTPGAGNVGNVTVKADQAITVTGASQLAPDFISFLGSITNGTGKGGDVSILTQNLTVEDGGSLSSAVFSSSINSGPLPPNIGEGNGGNLTIDAAKVNVIGINNSPFNPSPSILGTFTLGPGNAGNTTINTQHLKVLEGGQINTGTLASGNAGRLFINATKSVLVKGRATNNLPAQIASNTLVLNEATRNAFFLPSQPTGNTGEVTIQSQHITLADGGRIGVQHIGSGNAGGLSITADSVLLNNQGAIIAETASGEGGNLNLTVKDILQLRNNSLISTESEGLGNGGNININTQFLIASPFENSDIIANAFDGDGGNITISTQGIFGFASRDTVTPFSDITASSQQGINGVIEINSPEVDPSQSLVELPAVVPPLENIVQGCRPGQTLGGSSFTHIGRGGLPSGPGRYLTPHTVWQDLRPNHSAHLSAVHDHPNNSAIVKPPIQIVEAKGWTQDAQGRIYLTAQTTSSRPHGTGC</sequence>
<organism evidence="2 3">
    <name type="scientific">Acaryochloris marina (strain MBIC 11017)</name>
    <dbReference type="NCBI Taxonomy" id="329726"/>
    <lineage>
        <taxon>Bacteria</taxon>
        <taxon>Bacillati</taxon>
        <taxon>Cyanobacteriota</taxon>
        <taxon>Cyanophyceae</taxon>
        <taxon>Acaryochloridales</taxon>
        <taxon>Acaryochloridaceae</taxon>
        <taxon>Acaryochloris</taxon>
    </lineage>
</organism>
<dbReference type="KEGG" id="amr:AM1_1091"/>
<dbReference type="InterPro" id="IPR008638">
    <property type="entry name" value="FhaB/CdiA-like_TPS"/>
</dbReference>
<name>B0C1W5_ACAM1</name>
<dbReference type="OrthoDB" id="524079at2"/>
<accession>B0C1W5</accession>
<dbReference type="STRING" id="329726.AM1_1091"/>
<evidence type="ECO:0000313" key="3">
    <source>
        <dbReference type="Proteomes" id="UP000000268"/>
    </source>
</evidence>
<proteinExistence type="predicted"/>
<dbReference type="Proteomes" id="UP000000268">
    <property type="component" value="Chromosome"/>
</dbReference>
<dbReference type="eggNOG" id="COG3210">
    <property type="taxonomic scope" value="Bacteria"/>
</dbReference>
<reference evidence="2 3" key="1">
    <citation type="journal article" date="2008" name="Proc. Natl. Acad. Sci. U.S.A.">
        <title>Niche adaptation and genome expansion in the chlorophyll d-producing cyanobacterium Acaryochloris marina.</title>
        <authorList>
            <person name="Swingley W.D."/>
            <person name="Chen M."/>
            <person name="Cheung P.C."/>
            <person name="Conrad A.L."/>
            <person name="Dejesa L.C."/>
            <person name="Hao J."/>
            <person name="Honchak B.M."/>
            <person name="Karbach L.E."/>
            <person name="Kurdoglu A."/>
            <person name="Lahiri S."/>
            <person name="Mastrian S.D."/>
            <person name="Miyashita H."/>
            <person name="Page L."/>
            <person name="Ramakrishna P."/>
            <person name="Satoh S."/>
            <person name="Sattley W.M."/>
            <person name="Shimada Y."/>
            <person name="Taylor H.L."/>
            <person name="Tomo T."/>
            <person name="Tsuchiya T."/>
            <person name="Wang Z.T."/>
            <person name="Raymond J."/>
            <person name="Mimuro M."/>
            <person name="Blankenship R.E."/>
            <person name="Touchman J.W."/>
        </authorList>
    </citation>
    <scope>NUCLEOTIDE SEQUENCE [LARGE SCALE GENOMIC DNA]</scope>
    <source>
        <strain evidence="3">MBIC 11017</strain>
    </source>
</reference>
<feature type="domain" description="Filamentous haemagglutinin FhaB/tRNA nuclease CdiA-like TPS" evidence="1">
    <location>
        <begin position="19"/>
        <end position="130"/>
    </location>
</feature>
<dbReference type="SMART" id="SM00912">
    <property type="entry name" value="Haemagg_act"/>
    <property type="match status" value="1"/>
</dbReference>
<dbReference type="SUPFAM" id="SSF51126">
    <property type="entry name" value="Pectin lyase-like"/>
    <property type="match status" value="3"/>
</dbReference>
<dbReference type="InterPro" id="IPR012334">
    <property type="entry name" value="Pectin_lyas_fold"/>
</dbReference>
<dbReference type="Pfam" id="PF05860">
    <property type="entry name" value="TPS"/>
    <property type="match status" value="1"/>
</dbReference>
<protein>
    <submittedName>
        <fullName evidence="2">Haemagglutination activity domain protein</fullName>
    </submittedName>
</protein>
<dbReference type="Gene3D" id="2.160.20.10">
    <property type="entry name" value="Single-stranded right-handed beta-helix, Pectin lyase-like"/>
    <property type="match status" value="2"/>
</dbReference>
<dbReference type="EMBL" id="CP000828">
    <property type="protein sequence ID" value="ABW26131.1"/>
    <property type="molecule type" value="Genomic_DNA"/>
</dbReference>